<evidence type="ECO:0000313" key="2">
    <source>
        <dbReference type="Proteomes" id="UP000094801"/>
    </source>
</evidence>
<protein>
    <submittedName>
        <fullName evidence="1">Uncharacterized protein</fullName>
    </submittedName>
</protein>
<evidence type="ECO:0000313" key="1">
    <source>
        <dbReference type="EMBL" id="ODV87079.1"/>
    </source>
</evidence>
<dbReference type="EMBL" id="KV453848">
    <property type="protein sequence ID" value="ODV87079.1"/>
    <property type="molecule type" value="Genomic_DNA"/>
</dbReference>
<reference evidence="2" key="1">
    <citation type="submission" date="2016-04" db="EMBL/GenBank/DDBJ databases">
        <title>Comparative genomics of biotechnologically important yeasts.</title>
        <authorList>
            <consortium name="DOE Joint Genome Institute"/>
            <person name="Riley R."/>
            <person name="Haridas S."/>
            <person name="Wolfe K.H."/>
            <person name="Lopes M.R."/>
            <person name="Hittinger C.T."/>
            <person name="Goker M."/>
            <person name="Salamov A."/>
            <person name="Wisecaver J."/>
            <person name="Long T.M."/>
            <person name="Aerts A.L."/>
            <person name="Barry K."/>
            <person name="Choi C."/>
            <person name="Clum A."/>
            <person name="Coughlan A.Y."/>
            <person name="Deshpande S."/>
            <person name="Douglass A.P."/>
            <person name="Hanson S.J."/>
            <person name="Klenk H.-P."/>
            <person name="Labutti K."/>
            <person name="Lapidus A."/>
            <person name="Lindquist E."/>
            <person name="Lipzen A."/>
            <person name="Meier-Kolthoff J.P."/>
            <person name="Ohm R.A."/>
            <person name="Otillar R.P."/>
            <person name="Pangilinan J."/>
            <person name="Peng Y."/>
            <person name="Rokas A."/>
            <person name="Rosa C.A."/>
            <person name="Scheuner C."/>
            <person name="Sibirny A.A."/>
            <person name="Slot J.C."/>
            <person name="Stielow J.B."/>
            <person name="Sun H."/>
            <person name="Kurtzman C.P."/>
            <person name="Blackwell M."/>
            <person name="Grigoriev I.V."/>
            <person name="Jeffries T.W."/>
        </authorList>
    </citation>
    <scope>NUCLEOTIDE SEQUENCE [LARGE SCALE GENOMIC DNA]</scope>
    <source>
        <strain evidence="2">NRRL YB-2248</strain>
    </source>
</reference>
<gene>
    <name evidence="1" type="ORF">CANARDRAFT_216778</name>
</gene>
<dbReference type="AlphaFoldDB" id="A0A1E4T5P4"/>
<accession>A0A1E4T5P4</accession>
<organism evidence="1 2">
    <name type="scientific">[Candida] arabinofermentans NRRL YB-2248</name>
    <dbReference type="NCBI Taxonomy" id="983967"/>
    <lineage>
        <taxon>Eukaryota</taxon>
        <taxon>Fungi</taxon>
        <taxon>Dikarya</taxon>
        <taxon>Ascomycota</taxon>
        <taxon>Saccharomycotina</taxon>
        <taxon>Pichiomycetes</taxon>
        <taxon>Pichiales</taxon>
        <taxon>Pichiaceae</taxon>
        <taxon>Ogataea</taxon>
        <taxon>Ogataea/Candida clade</taxon>
    </lineage>
</organism>
<dbReference type="Proteomes" id="UP000094801">
    <property type="component" value="Unassembled WGS sequence"/>
</dbReference>
<name>A0A1E4T5P4_9ASCO</name>
<keyword evidence="2" id="KW-1185">Reference proteome</keyword>
<proteinExistence type="predicted"/>
<sequence>MLSMTESKCRNYIPDSDFVARSRCFEYLVGAIDEAWARYCDATSYAEDEVYGYDSGSAIPQTPASTVSSDEDDGYKSELSVATSLTDYDSDFPMSMLGNNNRRVSEVPANVRLQQLKDRLIKAKYYLQDYVDSNDSDGCLLFWKKWDLIKYATIELVEDDDDDEVVENQIEELEAGRFSSICT</sequence>
<dbReference type="OrthoDB" id="4096201at2759"/>